<keyword evidence="4" id="KW-1185">Reference proteome</keyword>
<evidence type="ECO:0000256" key="1">
    <source>
        <dbReference type="ARBA" id="ARBA00010838"/>
    </source>
</evidence>
<accession>A0A8J5F7E1</accession>
<sequence length="360" mass="39715">MVGLPHVINGATAQVASVKHVHKEVAIVEHSERYGEALQQVVVCGGALGTTETGSHSSDDRDYFPADFRFGVGSSAYQMAEGIESHVTLLHFDLSQVMEDEYSGVLSPNIVEDFTAYADVCFKEYGDRVKYWTTINEPNVYSIFGYDLAVFPPNHCSASLSSFYELNCSKGNSSVKPYVAAQNLLLCHASAQPPCTERNTKKCQGSILVPKPKQRGCIGITLFAFWYEPFTALSEDKAAAKRALDFLIGCSVAGSLIVWSMEGSPSVKRKLVVPLVGSRLPSFKSEESVMLRGSFDFIGLDHYQMIFVQATTSIPDDNLREWYTGMSVSLSFQQTKVTKVHKAVLILSSDLSPWNWLKTM</sequence>
<dbReference type="GO" id="GO:0008422">
    <property type="term" value="F:beta-glucosidase activity"/>
    <property type="evidence" value="ECO:0007669"/>
    <property type="project" value="TreeGrafter"/>
</dbReference>
<dbReference type="AlphaFoldDB" id="A0A8J5F7E1"/>
<protein>
    <submittedName>
        <fullName evidence="3">Uncharacterized protein</fullName>
    </submittedName>
</protein>
<dbReference type="Pfam" id="PF00232">
    <property type="entry name" value="Glyco_hydro_1"/>
    <property type="match status" value="1"/>
</dbReference>
<dbReference type="Gene3D" id="3.20.20.80">
    <property type="entry name" value="Glycosidases"/>
    <property type="match status" value="1"/>
</dbReference>
<evidence type="ECO:0000256" key="2">
    <source>
        <dbReference type="RuleBase" id="RU003690"/>
    </source>
</evidence>
<dbReference type="GO" id="GO:0005975">
    <property type="term" value="P:carbohydrate metabolic process"/>
    <property type="evidence" value="ECO:0007669"/>
    <property type="project" value="InterPro"/>
</dbReference>
<dbReference type="PANTHER" id="PTHR10353">
    <property type="entry name" value="GLYCOSYL HYDROLASE"/>
    <property type="match status" value="1"/>
</dbReference>
<dbReference type="InterPro" id="IPR017853">
    <property type="entry name" value="GH"/>
</dbReference>
<comment type="similarity">
    <text evidence="1 2">Belongs to the glycosyl hydrolase 1 family.</text>
</comment>
<evidence type="ECO:0000313" key="4">
    <source>
        <dbReference type="Proteomes" id="UP000734854"/>
    </source>
</evidence>
<gene>
    <name evidence="3" type="ORF">ZIOFF_057810</name>
</gene>
<name>A0A8J5F7E1_ZINOF</name>
<dbReference type="PANTHER" id="PTHR10353:SF29">
    <property type="entry name" value="BETA-GLUCOSIDASE 11"/>
    <property type="match status" value="1"/>
</dbReference>
<organism evidence="3 4">
    <name type="scientific">Zingiber officinale</name>
    <name type="common">Ginger</name>
    <name type="synonym">Amomum zingiber</name>
    <dbReference type="NCBI Taxonomy" id="94328"/>
    <lineage>
        <taxon>Eukaryota</taxon>
        <taxon>Viridiplantae</taxon>
        <taxon>Streptophyta</taxon>
        <taxon>Embryophyta</taxon>
        <taxon>Tracheophyta</taxon>
        <taxon>Spermatophyta</taxon>
        <taxon>Magnoliopsida</taxon>
        <taxon>Liliopsida</taxon>
        <taxon>Zingiberales</taxon>
        <taxon>Zingiberaceae</taxon>
        <taxon>Zingiber</taxon>
    </lineage>
</organism>
<comment type="caution">
    <text evidence="3">The sequence shown here is derived from an EMBL/GenBank/DDBJ whole genome shotgun (WGS) entry which is preliminary data.</text>
</comment>
<dbReference type="EMBL" id="JACMSC010000016">
    <property type="protein sequence ID" value="KAG6481214.1"/>
    <property type="molecule type" value="Genomic_DNA"/>
</dbReference>
<reference evidence="3 4" key="1">
    <citation type="submission" date="2020-08" db="EMBL/GenBank/DDBJ databases">
        <title>Plant Genome Project.</title>
        <authorList>
            <person name="Zhang R.-G."/>
        </authorList>
    </citation>
    <scope>NUCLEOTIDE SEQUENCE [LARGE SCALE GENOMIC DNA]</scope>
    <source>
        <tissue evidence="3">Rhizome</tissue>
    </source>
</reference>
<dbReference type="Proteomes" id="UP000734854">
    <property type="component" value="Unassembled WGS sequence"/>
</dbReference>
<proteinExistence type="inferred from homology"/>
<dbReference type="SUPFAM" id="SSF51445">
    <property type="entry name" value="(Trans)glycosidases"/>
    <property type="match status" value="1"/>
</dbReference>
<evidence type="ECO:0000313" key="3">
    <source>
        <dbReference type="EMBL" id="KAG6481214.1"/>
    </source>
</evidence>
<dbReference type="InterPro" id="IPR001360">
    <property type="entry name" value="Glyco_hydro_1"/>
</dbReference>